<feature type="compositionally biased region" description="Polar residues" evidence="1">
    <location>
        <begin position="327"/>
        <end position="353"/>
    </location>
</feature>
<organism evidence="2 3">
    <name type="scientific">Leucosporidium creatinivorum</name>
    <dbReference type="NCBI Taxonomy" id="106004"/>
    <lineage>
        <taxon>Eukaryota</taxon>
        <taxon>Fungi</taxon>
        <taxon>Dikarya</taxon>
        <taxon>Basidiomycota</taxon>
        <taxon>Pucciniomycotina</taxon>
        <taxon>Microbotryomycetes</taxon>
        <taxon>Leucosporidiales</taxon>
        <taxon>Leucosporidium</taxon>
    </lineage>
</organism>
<dbReference type="InParanoid" id="A0A1Y2DIT2"/>
<feature type="region of interest" description="Disordered" evidence="1">
    <location>
        <begin position="239"/>
        <end position="393"/>
    </location>
</feature>
<evidence type="ECO:0000313" key="3">
    <source>
        <dbReference type="Proteomes" id="UP000193467"/>
    </source>
</evidence>
<keyword evidence="3" id="KW-1185">Reference proteome</keyword>
<proteinExistence type="predicted"/>
<evidence type="ECO:0000313" key="2">
    <source>
        <dbReference type="EMBL" id="ORY59034.1"/>
    </source>
</evidence>
<accession>A0A1Y2DIT2</accession>
<feature type="compositionally biased region" description="Low complexity" evidence="1">
    <location>
        <begin position="62"/>
        <end position="72"/>
    </location>
</feature>
<feature type="compositionally biased region" description="Polar residues" evidence="1">
    <location>
        <begin position="166"/>
        <end position="175"/>
    </location>
</feature>
<sequence>MSGVNYMGGSRNAHRKKDLRYREDLSGTPGFRPAQPAKSTGLKRTHSSRGRGLAEYDRNQNSPEFPFAFAPSSHPPRPKALELCDDVESFDQEAYELQQRCQQTLREEAASRERVMKSSLEMERDDRDLTDRRAREALLNTPNWSETSNPQPPRAQTIQPALKRSSAPQNQTRAQLDTKFSKLFIPRPRRGSATSAFGRPSPPPPPVTSKPRYQARRARSPTEVDELQELEAILRAPAPSGAADYSWYPGAPHEEGGQFGHPLAAEASRFFRVEAPQPPPPFNDTHDGHLGSEPMDISSDRDEDEDREILQFSQDGPRPPFSFSFSKPDTSQAPSSSNTAATVGSSSTLTAISTPAGLNAHPLPGASPSTLAQLPVPHPQPQPPPAPVEDPNAPFYLSTSSLAYWNSLASSMNLPPLSPSFVDPEYVGWTGPCCATRRQREDLKEVFLFDAFEVVDLEPEEGEGEELVTQERMGVGCRGVRREEEGRFDRMMLNVGWEGWDEGAEVGEDEEEDDGEDPGELKEEEQLWTFAVESREPKAAPIILCPPTPSPISARSTSPPPISAPAATTLTAITDAGASSPPASTFDMIDLGLSLSSAEGETKRAIASDSTHDRSSSPDPLVPKKRKMYDRRVKMETDV</sequence>
<dbReference type="AlphaFoldDB" id="A0A1Y2DIT2"/>
<feature type="compositionally biased region" description="Basic and acidic residues" evidence="1">
    <location>
        <begin position="600"/>
        <end position="616"/>
    </location>
</feature>
<feature type="compositionally biased region" description="Pro residues" evidence="1">
    <location>
        <begin position="376"/>
        <end position="388"/>
    </location>
</feature>
<reference evidence="2 3" key="1">
    <citation type="submission" date="2016-07" db="EMBL/GenBank/DDBJ databases">
        <title>Pervasive Adenine N6-methylation of Active Genes in Fungi.</title>
        <authorList>
            <consortium name="DOE Joint Genome Institute"/>
            <person name="Mondo S.J."/>
            <person name="Dannebaum R.O."/>
            <person name="Kuo R.C."/>
            <person name="Labutti K."/>
            <person name="Haridas S."/>
            <person name="Kuo A."/>
            <person name="Salamov A."/>
            <person name="Ahrendt S.R."/>
            <person name="Lipzen A."/>
            <person name="Sullivan W."/>
            <person name="Andreopoulos W.B."/>
            <person name="Clum A."/>
            <person name="Lindquist E."/>
            <person name="Daum C."/>
            <person name="Ramamoorthy G.K."/>
            <person name="Gryganskyi A."/>
            <person name="Culley D."/>
            <person name="Magnuson J.K."/>
            <person name="James T.Y."/>
            <person name="O'Malley M.A."/>
            <person name="Stajich J.E."/>
            <person name="Spatafora J.W."/>
            <person name="Visel A."/>
            <person name="Grigoriev I.V."/>
        </authorList>
    </citation>
    <scope>NUCLEOTIDE SEQUENCE [LARGE SCALE GENOMIC DNA]</scope>
    <source>
        <strain evidence="2 3">62-1032</strain>
    </source>
</reference>
<evidence type="ECO:0000256" key="1">
    <source>
        <dbReference type="SAM" id="MobiDB-lite"/>
    </source>
</evidence>
<protein>
    <submittedName>
        <fullName evidence="2">Uncharacterized protein</fullName>
    </submittedName>
</protein>
<feature type="region of interest" description="Disordered" evidence="1">
    <location>
        <begin position="108"/>
        <end position="226"/>
    </location>
</feature>
<name>A0A1Y2DIT2_9BASI</name>
<feature type="region of interest" description="Disordered" evidence="1">
    <location>
        <begin position="539"/>
        <end position="568"/>
    </location>
</feature>
<dbReference type="EMBL" id="MCGR01000077">
    <property type="protein sequence ID" value="ORY59034.1"/>
    <property type="molecule type" value="Genomic_DNA"/>
</dbReference>
<feature type="compositionally biased region" description="Polar residues" evidence="1">
    <location>
        <begin position="140"/>
        <end position="159"/>
    </location>
</feature>
<feature type="region of interest" description="Disordered" evidence="1">
    <location>
        <begin position="599"/>
        <end position="639"/>
    </location>
</feature>
<feature type="compositionally biased region" description="Basic and acidic residues" evidence="1">
    <location>
        <begin position="108"/>
        <end position="136"/>
    </location>
</feature>
<dbReference type="Proteomes" id="UP000193467">
    <property type="component" value="Unassembled WGS sequence"/>
</dbReference>
<comment type="caution">
    <text evidence="2">The sequence shown here is derived from an EMBL/GenBank/DDBJ whole genome shotgun (WGS) entry which is preliminary data.</text>
</comment>
<gene>
    <name evidence="2" type="ORF">BCR35DRAFT_355341</name>
</gene>
<feature type="compositionally biased region" description="Basic and acidic residues" evidence="1">
    <location>
        <begin position="630"/>
        <end position="639"/>
    </location>
</feature>
<feature type="compositionally biased region" description="Acidic residues" evidence="1">
    <location>
        <begin position="501"/>
        <end position="518"/>
    </location>
</feature>
<feature type="region of interest" description="Disordered" evidence="1">
    <location>
        <begin position="501"/>
        <end position="525"/>
    </location>
</feature>
<feature type="region of interest" description="Disordered" evidence="1">
    <location>
        <begin position="1"/>
        <end position="80"/>
    </location>
</feature>